<sequence length="54" mass="6109">MSAWPSYNLTTIRQPLDDITKQAVDDLMLRIEDERDANGDYLLVQGEVVQRGSA</sequence>
<evidence type="ECO:0000313" key="2">
    <source>
        <dbReference type="Proteomes" id="UP000031670"/>
    </source>
</evidence>
<dbReference type="EMBL" id="BBSA01000007">
    <property type="protein sequence ID" value="GAM62907.1"/>
    <property type="molecule type" value="Genomic_DNA"/>
</dbReference>
<dbReference type="Proteomes" id="UP000031670">
    <property type="component" value="Unassembled WGS sequence"/>
</dbReference>
<organism evidence="1 2">
    <name type="scientific">Vibrio ishigakensis</name>
    <dbReference type="NCBI Taxonomy" id="1481914"/>
    <lineage>
        <taxon>Bacteria</taxon>
        <taxon>Pseudomonadati</taxon>
        <taxon>Pseudomonadota</taxon>
        <taxon>Gammaproteobacteria</taxon>
        <taxon>Vibrionales</taxon>
        <taxon>Vibrionaceae</taxon>
        <taxon>Vibrio</taxon>
    </lineage>
</organism>
<dbReference type="AlphaFoldDB" id="A0A0B8PE79"/>
<gene>
    <name evidence="1" type="ORF">JCM19232_4584</name>
</gene>
<comment type="caution">
    <text evidence="1">The sequence shown here is derived from an EMBL/GenBank/DDBJ whole genome shotgun (WGS) entry which is preliminary data.</text>
</comment>
<dbReference type="InterPro" id="IPR028082">
    <property type="entry name" value="Peripla_BP_I"/>
</dbReference>
<accession>A0A0B8PE79</accession>
<reference evidence="1 2" key="1">
    <citation type="submission" date="2015-01" db="EMBL/GenBank/DDBJ databases">
        <title>Vibrio sp. C5 JCM 19232 whole genome shotgun sequence.</title>
        <authorList>
            <person name="Sawabe T."/>
            <person name="Meirelles P."/>
            <person name="Feng G."/>
            <person name="Sayaka M."/>
            <person name="Hattori M."/>
            <person name="Ohkuma M."/>
        </authorList>
    </citation>
    <scope>NUCLEOTIDE SEQUENCE [LARGE SCALE GENOMIC DNA]</scope>
    <source>
        <strain evidence="1 2">JCM19232</strain>
    </source>
</reference>
<evidence type="ECO:0000313" key="1">
    <source>
        <dbReference type="EMBL" id="GAM62907.1"/>
    </source>
</evidence>
<dbReference type="Gene3D" id="3.40.50.2300">
    <property type="match status" value="1"/>
</dbReference>
<proteinExistence type="predicted"/>
<name>A0A0B8PE79_9VIBR</name>
<dbReference type="SUPFAM" id="SSF53822">
    <property type="entry name" value="Periplasmic binding protein-like I"/>
    <property type="match status" value="1"/>
</dbReference>
<protein>
    <submittedName>
        <fullName evidence="1">Uncharacterized protein</fullName>
    </submittedName>
</protein>
<reference evidence="1 2" key="2">
    <citation type="submission" date="2015-01" db="EMBL/GenBank/DDBJ databases">
        <authorList>
            <consortium name="NBRP consortium"/>
            <person name="Sawabe T."/>
            <person name="Meirelles P."/>
            <person name="Feng G."/>
            <person name="Sayaka M."/>
            <person name="Hattori M."/>
            <person name="Ohkuma M."/>
        </authorList>
    </citation>
    <scope>NUCLEOTIDE SEQUENCE [LARGE SCALE GENOMIC DNA]</scope>
    <source>
        <strain evidence="1 2">JCM19232</strain>
    </source>
</reference>